<keyword evidence="1" id="KW-1133">Transmembrane helix</keyword>
<dbReference type="EMBL" id="SNXO01000015">
    <property type="protein sequence ID" value="TDP56402.1"/>
    <property type="molecule type" value="Genomic_DNA"/>
</dbReference>
<comment type="caution">
    <text evidence="2">The sequence shown here is derived from an EMBL/GenBank/DDBJ whole genome shotgun (WGS) entry which is preliminary data.</text>
</comment>
<dbReference type="RefSeq" id="WP_133528370.1">
    <property type="nucleotide sequence ID" value="NZ_SNXO01000015.1"/>
</dbReference>
<name>A0A4V3CRE0_9FIRM</name>
<feature type="transmembrane region" description="Helical" evidence="1">
    <location>
        <begin position="247"/>
        <end position="268"/>
    </location>
</feature>
<feature type="transmembrane region" description="Helical" evidence="1">
    <location>
        <begin position="86"/>
        <end position="111"/>
    </location>
</feature>
<dbReference type="OrthoDB" id="9807620at2"/>
<dbReference type="Pfam" id="PF19478">
    <property type="entry name" value="TrbL_2"/>
    <property type="match status" value="1"/>
</dbReference>
<dbReference type="InterPro" id="IPR045798">
    <property type="entry name" value="TrbL_Firmicutes"/>
</dbReference>
<feature type="transmembrane region" description="Helical" evidence="1">
    <location>
        <begin position="210"/>
        <end position="231"/>
    </location>
</feature>
<feature type="transmembrane region" description="Helical" evidence="1">
    <location>
        <begin position="50"/>
        <end position="74"/>
    </location>
</feature>
<sequence>MSDNWVVQNLENALKTWTDKMSEIWTLLTTTPQNFKGGGIWKVIVDINGAVQAIGIALLVLFFVVGVVKTCGSFTDVKKPEHALKLFVRFAIAKGVITHGMELMLALFSIAQGTMSTIMKAAGFGVPNKTTLPAEMIKTIEDCGFFESIPLWAVTLIGGLIVTVLSFILIMSVYGRFFKMYMYTALAPIPLSTFAGEPSQNIGKSFVKSYCAVLLEGAVIALACIIFSVFASSPPVVNPDAAAVTQVWAYIGELVFNMLILVGTVKMADRIIREMMGL</sequence>
<organism evidence="2 3">
    <name type="scientific">Aminicella lysinilytica</name>
    <dbReference type="NCBI Taxonomy" id="433323"/>
    <lineage>
        <taxon>Bacteria</taxon>
        <taxon>Bacillati</taxon>
        <taxon>Bacillota</taxon>
        <taxon>Clostridia</taxon>
        <taxon>Peptostreptococcales</taxon>
        <taxon>Anaerovoracaceae</taxon>
        <taxon>Aminicella</taxon>
    </lineage>
</organism>
<evidence type="ECO:0000313" key="3">
    <source>
        <dbReference type="Proteomes" id="UP000295500"/>
    </source>
</evidence>
<proteinExistence type="predicted"/>
<reference evidence="2 3" key="1">
    <citation type="submission" date="2019-03" db="EMBL/GenBank/DDBJ databases">
        <title>Genomic Encyclopedia of Type Strains, Phase IV (KMG-IV): sequencing the most valuable type-strain genomes for metagenomic binning, comparative biology and taxonomic classification.</title>
        <authorList>
            <person name="Goeker M."/>
        </authorList>
    </citation>
    <scope>NUCLEOTIDE SEQUENCE [LARGE SCALE GENOMIC DNA]</scope>
    <source>
        <strain evidence="2 3">DSM 28287</strain>
    </source>
</reference>
<accession>A0A4V3CRE0</accession>
<evidence type="ECO:0008006" key="4">
    <source>
        <dbReference type="Google" id="ProtNLM"/>
    </source>
</evidence>
<evidence type="ECO:0000256" key="1">
    <source>
        <dbReference type="SAM" id="Phobius"/>
    </source>
</evidence>
<evidence type="ECO:0000313" key="2">
    <source>
        <dbReference type="EMBL" id="TDP56402.1"/>
    </source>
</evidence>
<dbReference type="Proteomes" id="UP000295500">
    <property type="component" value="Unassembled WGS sequence"/>
</dbReference>
<keyword evidence="3" id="KW-1185">Reference proteome</keyword>
<feature type="transmembrane region" description="Helical" evidence="1">
    <location>
        <begin position="151"/>
        <end position="174"/>
    </location>
</feature>
<protein>
    <recommendedName>
        <fullName evidence="4">TrbL/VirB6 plasmid conjugal transfer protein</fullName>
    </recommendedName>
</protein>
<gene>
    <name evidence="2" type="ORF">EV211_11524</name>
</gene>
<dbReference type="AlphaFoldDB" id="A0A4V3CRE0"/>
<keyword evidence="1" id="KW-0472">Membrane</keyword>
<keyword evidence="1" id="KW-0812">Transmembrane</keyword>